<name>A0A3M0ACI2_9GAMM</name>
<proteinExistence type="predicted"/>
<comment type="caution">
    <text evidence="2">The sequence shown here is derived from an EMBL/GenBank/DDBJ whole genome shotgun (WGS) entry which is preliminary data.</text>
</comment>
<evidence type="ECO:0000313" key="2">
    <source>
        <dbReference type="EMBL" id="RMA82640.1"/>
    </source>
</evidence>
<evidence type="ECO:0000313" key="3">
    <source>
        <dbReference type="Proteomes" id="UP000267187"/>
    </source>
</evidence>
<organism evidence="2 3">
    <name type="scientific">Umboniibacter marinipuniceus</name>
    <dbReference type="NCBI Taxonomy" id="569599"/>
    <lineage>
        <taxon>Bacteria</taxon>
        <taxon>Pseudomonadati</taxon>
        <taxon>Pseudomonadota</taxon>
        <taxon>Gammaproteobacteria</taxon>
        <taxon>Cellvibrionales</taxon>
        <taxon>Cellvibrionaceae</taxon>
        <taxon>Umboniibacter</taxon>
    </lineage>
</organism>
<feature type="transmembrane region" description="Helical" evidence="1">
    <location>
        <begin position="212"/>
        <end position="236"/>
    </location>
</feature>
<reference evidence="2 3" key="1">
    <citation type="submission" date="2018-10" db="EMBL/GenBank/DDBJ databases">
        <title>Genomic Encyclopedia of Type Strains, Phase IV (KMG-IV): sequencing the most valuable type-strain genomes for metagenomic binning, comparative biology and taxonomic classification.</title>
        <authorList>
            <person name="Goeker M."/>
        </authorList>
    </citation>
    <scope>NUCLEOTIDE SEQUENCE [LARGE SCALE GENOMIC DNA]</scope>
    <source>
        <strain evidence="2 3">DSM 25080</strain>
    </source>
</reference>
<feature type="transmembrane region" description="Helical" evidence="1">
    <location>
        <begin position="177"/>
        <end position="200"/>
    </location>
</feature>
<dbReference type="InterPro" id="IPR018750">
    <property type="entry name" value="DUF2306_membrane"/>
</dbReference>
<gene>
    <name evidence="2" type="ORF">DFR27_0591</name>
</gene>
<protein>
    <submittedName>
        <fullName evidence="2">Putative membrane protein DUF2306</fullName>
    </submittedName>
</protein>
<dbReference type="AlphaFoldDB" id="A0A3M0ACI2"/>
<feature type="transmembrane region" description="Helical" evidence="1">
    <location>
        <begin position="146"/>
        <end position="165"/>
    </location>
</feature>
<keyword evidence="3" id="KW-1185">Reference proteome</keyword>
<feature type="transmembrane region" description="Helical" evidence="1">
    <location>
        <begin position="114"/>
        <end position="134"/>
    </location>
</feature>
<keyword evidence="1" id="KW-0472">Membrane</keyword>
<feature type="transmembrane region" description="Helical" evidence="1">
    <location>
        <begin position="27"/>
        <end position="52"/>
    </location>
</feature>
<keyword evidence="1" id="KW-0812">Transmembrane</keyword>
<keyword evidence="1" id="KW-1133">Transmembrane helix</keyword>
<feature type="transmembrane region" description="Helical" evidence="1">
    <location>
        <begin position="72"/>
        <end position="93"/>
    </location>
</feature>
<feature type="transmembrane region" description="Helical" evidence="1">
    <location>
        <begin position="248"/>
        <end position="274"/>
    </location>
</feature>
<dbReference type="OrthoDB" id="8759010at2"/>
<evidence type="ECO:0000256" key="1">
    <source>
        <dbReference type="SAM" id="Phobius"/>
    </source>
</evidence>
<accession>A0A3M0ACI2</accession>
<sequence length="277" mass="31069">MTMPSSKSLTWLSNAFATQAINHAAKFWFSAVLVGQAIFSYYIIAFYYTATINRDIEHFNSIMPAGYIEGDFWGNVAVIAHVIFAAIITIGGLMQLIPIIRKKLPALHRWNGRLYILIAFIMSLSGSFMILTRWDKIFGSTIGHTTLMINGLIIMVCAVLAFKTARNRQFAVHRRWALRLFIAVSGVWFFRIGLMAWLSFHGEPVGFDPRTFTGPFLTALYTTVYVLPLLFLEVYLRAQANGTAVQKLLTATGVVLLTLVMILGVFGATMGMWLPRI</sequence>
<dbReference type="EMBL" id="REFJ01000001">
    <property type="protein sequence ID" value="RMA82640.1"/>
    <property type="molecule type" value="Genomic_DNA"/>
</dbReference>
<dbReference type="RefSeq" id="WP_121875956.1">
    <property type="nucleotide sequence ID" value="NZ_REFJ01000001.1"/>
</dbReference>
<dbReference type="Proteomes" id="UP000267187">
    <property type="component" value="Unassembled WGS sequence"/>
</dbReference>
<dbReference type="Pfam" id="PF10067">
    <property type="entry name" value="DUF2306"/>
    <property type="match status" value="1"/>
</dbReference>